<dbReference type="Pfam" id="PF13503">
    <property type="entry name" value="DUF4123"/>
    <property type="match status" value="1"/>
</dbReference>
<name>A0A7Y1ML58_9PSED</name>
<proteinExistence type="predicted"/>
<comment type="caution">
    <text evidence="3">The sequence shown here is derived from an EMBL/GenBank/DDBJ whole genome shotgun (WGS) entry which is preliminary data.</text>
</comment>
<dbReference type="AlphaFoldDB" id="A0A7Y1ML58"/>
<gene>
    <name evidence="2" type="ORF">GIW56_00690</name>
    <name evidence="3" type="ORF">HBO33_02145</name>
</gene>
<evidence type="ECO:0000313" key="5">
    <source>
        <dbReference type="Proteomes" id="UP000814003"/>
    </source>
</evidence>
<protein>
    <submittedName>
        <fullName evidence="3">DUF4123 domain-containing protein</fullName>
    </submittedName>
</protein>
<evidence type="ECO:0000313" key="2">
    <source>
        <dbReference type="EMBL" id="MCF5105340.1"/>
    </source>
</evidence>
<evidence type="ECO:0000313" key="3">
    <source>
        <dbReference type="EMBL" id="NNA93952.1"/>
    </source>
</evidence>
<dbReference type="RefSeq" id="WP_169863873.1">
    <property type="nucleotide sequence ID" value="NZ_JAAQYN010000001.1"/>
</dbReference>
<sequence length="237" mass="26044">MMTPREWLAREPLQAGEQLFVILASTSECQPVAAWRQADGGPLSPVWAGSEYAAWAEVMPYVALVSDSSGFLDWVAECAATDWGWLGVSSSPLPTVVEHLASLTKVRLPEGQEVFFRFWEGGYLLPILHALGPGAGELLAVFRRYWINGQLHEVPATVVGAARKSPWWEVPATLLKQLGEQSSVTLVDNLLQWLAQEHPDLHDAFAPATLQHKVAYFVRPPYAGQQALVAYLAGERG</sequence>
<organism evidence="3 4">
    <name type="scientific">Pseudomonas gessardii</name>
    <dbReference type="NCBI Taxonomy" id="78544"/>
    <lineage>
        <taxon>Bacteria</taxon>
        <taxon>Pseudomonadati</taxon>
        <taxon>Pseudomonadota</taxon>
        <taxon>Gammaproteobacteria</taxon>
        <taxon>Pseudomonadales</taxon>
        <taxon>Pseudomonadaceae</taxon>
        <taxon>Pseudomonas</taxon>
    </lineage>
</organism>
<dbReference type="EMBL" id="JAAQYP010000003">
    <property type="protein sequence ID" value="NNA93952.1"/>
    <property type="molecule type" value="Genomic_DNA"/>
</dbReference>
<evidence type="ECO:0000313" key="4">
    <source>
        <dbReference type="Proteomes" id="UP000542111"/>
    </source>
</evidence>
<dbReference type="Proteomes" id="UP000814003">
    <property type="component" value="Unassembled WGS sequence"/>
</dbReference>
<dbReference type="InterPro" id="IPR025391">
    <property type="entry name" value="DUF4123"/>
</dbReference>
<keyword evidence="5" id="KW-1185">Reference proteome</keyword>
<reference evidence="3 4" key="2">
    <citation type="journal article" date="2020" name="Front. Microbiol.">
        <title>Genetic Organization of the aprX-lipA2 Operon Affects the Proteolytic Potential of Pseudomonas Species in Milk.</title>
        <authorList>
            <person name="Maier C."/>
            <person name="Huptas C."/>
            <person name="von Neubeck M."/>
            <person name="Scherer S."/>
            <person name="Wenning M."/>
            <person name="Lucking G."/>
        </authorList>
    </citation>
    <scope>NUCLEOTIDE SEQUENCE [LARGE SCALE GENOMIC DNA]</scope>
    <source>
        <strain evidence="3 4">G4779</strain>
    </source>
</reference>
<accession>A0A7Y1ML58</accession>
<evidence type="ECO:0000259" key="1">
    <source>
        <dbReference type="Pfam" id="PF13503"/>
    </source>
</evidence>
<dbReference type="EMBL" id="WKED01000001">
    <property type="protein sequence ID" value="MCF5105340.1"/>
    <property type="molecule type" value="Genomic_DNA"/>
</dbReference>
<reference evidence="2 5" key="1">
    <citation type="submission" date="2019-11" db="EMBL/GenBank/DDBJ databases">
        <title>Epiphytic Pseudomonas syringae from cherry orchards.</title>
        <authorList>
            <person name="Hulin M.T."/>
        </authorList>
    </citation>
    <scope>NUCLEOTIDE SEQUENCE [LARGE SCALE GENOMIC DNA]</scope>
    <source>
        <strain evidence="2 5">PA-6-5B</strain>
    </source>
</reference>
<feature type="domain" description="DUF4123" evidence="1">
    <location>
        <begin position="23"/>
        <end position="133"/>
    </location>
</feature>
<dbReference type="Proteomes" id="UP000542111">
    <property type="component" value="Unassembled WGS sequence"/>
</dbReference>